<feature type="compositionally biased region" description="Polar residues" evidence="11">
    <location>
        <begin position="356"/>
        <end position="367"/>
    </location>
</feature>
<evidence type="ECO:0000259" key="14">
    <source>
        <dbReference type="PROSITE" id="PS51910"/>
    </source>
</evidence>
<gene>
    <name evidence="15" type="ORF">PRZ48_013237</name>
</gene>
<dbReference type="Proteomes" id="UP001305779">
    <property type="component" value="Unassembled WGS sequence"/>
</dbReference>
<dbReference type="InterPro" id="IPR045321">
    <property type="entry name" value="Cts1-like"/>
</dbReference>
<feature type="region of interest" description="Disordered" evidence="11">
    <location>
        <begin position="380"/>
        <end position="401"/>
    </location>
</feature>
<protein>
    <recommendedName>
        <fullName evidence="2">chitinase</fullName>
        <ecNumber evidence="2">3.2.1.14</ecNumber>
    </recommendedName>
</protein>
<comment type="caution">
    <text evidence="15">The sequence shown here is derived from an EMBL/GenBank/DDBJ whole genome shotgun (WGS) entry which is preliminary data.</text>
</comment>
<dbReference type="EMBL" id="JAXOVC010000011">
    <property type="protein sequence ID" value="KAK4495969.1"/>
    <property type="molecule type" value="Genomic_DNA"/>
</dbReference>
<dbReference type="InterPro" id="IPR001579">
    <property type="entry name" value="Glyco_hydro_18_chit_AS"/>
</dbReference>
<keyword evidence="7 10" id="KW-0326">Glycosidase</keyword>
<evidence type="ECO:0000313" key="16">
    <source>
        <dbReference type="Proteomes" id="UP001305779"/>
    </source>
</evidence>
<keyword evidence="16" id="KW-1185">Reference proteome</keyword>
<evidence type="ECO:0000256" key="12">
    <source>
        <dbReference type="SAM" id="Phobius"/>
    </source>
</evidence>
<evidence type="ECO:0000256" key="3">
    <source>
        <dbReference type="ARBA" id="ARBA00022669"/>
    </source>
</evidence>
<comment type="catalytic activity">
    <reaction evidence="1">
        <text>Random endo-hydrolysis of N-acetyl-beta-D-glucosaminide (1-&gt;4)-beta-linkages in chitin and chitodextrins.</text>
        <dbReference type="EC" id="3.2.1.14"/>
    </reaction>
</comment>
<dbReference type="SUPFAM" id="SSF51445">
    <property type="entry name" value="(Trans)glycosidases"/>
    <property type="match status" value="1"/>
</dbReference>
<dbReference type="PANTHER" id="PTHR45708">
    <property type="entry name" value="ENDOCHITINASE"/>
    <property type="match status" value="1"/>
</dbReference>
<keyword evidence="12" id="KW-0812">Transmembrane</keyword>
<feature type="compositionally biased region" description="Basic and acidic residues" evidence="11">
    <location>
        <begin position="341"/>
        <end position="353"/>
    </location>
</feature>
<evidence type="ECO:0000256" key="4">
    <source>
        <dbReference type="ARBA" id="ARBA00022801"/>
    </source>
</evidence>
<dbReference type="Pfam" id="PF00704">
    <property type="entry name" value="Glyco_hydro_18"/>
    <property type="match status" value="1"/>
</dbReference>
<feature type="chain" id="PRO_5046575591" description="chitinase" evidence="13">
    <location>
        <begin position="23"/>
        <end position="573"/>
    </location>
</feature>
<keyword evidence="3" id="KW-0147">Chitin-binding</keyword>
<keyword evidence="6" id="KW-0119">Carbohydrate metabolism</keyword>
<dbReference type="PANTHER" id="PTHR45708:SF49">
    <property type="entry name" value="ENDOCHITINASE"/>
    <property type="match status" value="1"/>
</dbReference>
<evidence type="ECO:0000256" key="7">
    <source>
        <dbReference type="ARBA" id="ARBA00023295"/>
    </source>
</evidence>
<keyword evidence="12" id="KW-1133">Transmembrane helix</keyword>
<comment type="similarity">
    <text evidence="9">Belongs to the glycosyl hydrolase 18 family. Chitinase class III subfamily.</text>
</comment>
<reference evidence="15 16" key="1">
    <citation type="journal article" date="2023" name="G3 (Bethesda)">
        <title>A chromosome-level genome assembly of Zasmidium syzygii isolated from banana leaves.</title>
        <authorList>
            <person name="van Westerhoven A.C."/>
            <person name="Mehrabi R."/>
            <person name="Talebi R."/>
            <person name="Steentjes M.B.F."/>
            <person name="Corcolon B."/>
            <person name="Chong P.A."/>
            <person name="Kema G.H.J."/>
            <person name="Seidl M.F."/>
        </authorList>
    </citation>
    <scope>NUCLEOTIDE SEQUENCE [LARGE SCALE GENOMIC DNA]</scope>
    <source>
        <strain evidence="15 16">P124</strain>
    </source>
</reference>
<dbReference type="PROSITE" id="PS51910">
    <property type="entry name" value="GH18_2"/>
    <property type="match status" value="1"/>
</dbReference>
<organism evidence="15 16">
    <name type="scientific">Zasmidium cellare</name>
    <name type="common">Wine cellar mold</name>
    <name type="synonym">Racodium cellare</name>
    <dbReference type="NCBI Taxonomy" id="395010"/>
    <lineage>
        <taxon>Eukaryota</taxon>
        <taxon>Fungi</taxon>
        <taxon>Dikarya</taxon>
        <taxon>Ascomycota</taxon>
        <taxon>Pezizomycotina</taxon>
        <taxon>Dothideomycetes</taxon>
        <taxon>Dothideomycetidae</taxon>
        <taxon>Mycosphaerellales</taxon>
        <taxon>Mycosphaerellaceae</taxon>
        <taxon>Zasmidium</taxon>
    </lineage>
</organism>
<keyword evidence="4 10" id="KW-0378">Hydrolase</keyword>
<feature type="signal peptide" evidence="13">
    <location>
        <begin position="1"/>
        <end position="22"/>
    </location>
</feature>
<dbReference type="EC" id="3.2.1.14" evidence="2"/>
<name>A0ABR0E3G3_ZASCE</name>
<evidence type="ECO:0000256" key="9">
    <source>
        <dbReference type="ARBA" id="ARBA00025727"/>
    </source>
</evidence>
<dbReference type="InterPro" id="IPR050542">
    <property type="entry name" value="Glycosyl_Hydrlase18_Chitinase"/>
</dbReference>
<evidence type="ECO:0000256" key="5">
    <source>
        <dbReference type="ARBA" id="ARBA00023024"/>
    </source>
</evidence>
<accession>A0ABR0E3G3</accession>
<dbReference type="Gene3D" id="3.20.20.80">
    <property type="entry name" value="Glycosidases"/>
    <property type="match status" value="1"/>
</dbReference>
<evidence type="ECO:0000256" key="1">
    <source>
        <dbReference type="ARBA" id="ARBA00000822"/>
    </source>
</evidence>
<keyword evidence="12" id="KW-0472">Membrane</keyword>
<dbReference type="CDD" id="cd02877">
    <property type="entry name" value="GH18_hevamine_XipI_class_III"/>
    <property type="match status" value="1"/>
</dbReference>
<dbReference type="InterPro" id="IPR017853">
    <property type="entry name" value="GH"/>
</dbReference>
<evidence type="ECO:0000256" key="2">
    <source>
        <dbReference type="ARBA" id="ARBA00012729"/>
    </source>
</evidence>
<keyword evidence="13" id="KW-0732">Signal</keyword>
<evidence type="ECO:0000256" key="13">
    <source>
        <dbReference type="SAM" id="SignalP"/>
    </source>
</evidence>
<evidence type="ECO:0000256" key="6">
    <source>
        <dbReference type="ARBA" id="ARBA00023277"/>
    </source>
</evidence>
<proteinExistence type="inferred from homology"/>
<keyword evidence="8" id="KW-0624">Polysaccharide degradation</keyword>
<dbReference type="PROSITE" id="PS01095">
    <property type="entry name" value="GH18_1"/>
    <property type="match status" value="1"/>
</dbReference>
<feature type="region of interest" description="Disordered" evidence="11">
    <location>
        <begin position="339"/>
        <end position="367"/>
    </location>
</feature>
<dbReference type="InterPro" id="IPR001223">
    <property type="entry name" value="Glyco_hydro18_cat"/>
</dbReference>
<feature type="domain" description="GH18" evidence="14">
    <location>
        <begin position="29"/>
        <end position="339"/>
    </location>
</feature>
<evidence type="ECO:0000313" key="15">
    <source>
        <dbReference type="EMBL" id="KAK4495969.1"/>
    </source>
</evidence>
<keyword evidence="5" id="KW-0146">Chitin degradation</keyword>
<evidence type="ECO:0000256" key="10">
    <source>
        <dbReference type="RuleBase" id="RU000489"/>
    </source>
</evidence>
<sequence>MKTSSNIALLATTAGLVDTAVAGAFDGAQTLSLYWGQNSYGNSTGDFAQQSLATYCSNANIDVIPMAFVTKITTGKGGQPEVNYANSGNTCVIFSGTNLWDCPTYANDIKTCQQTYGKKILVSIGGPGYNEGGFKDKQTAIDKANLLWNMFGPVNSSSSALRPFHDAVVDGFDIDVEQKNTYFRAFGLQMKTLMNANKSKQFYLTAAPQCPYPDANLDPMLNDPNGGVPFDAVFVQFYNNPGCDIRTFTSGTASQSKFNFQTWHNWATSKSANKNVKIFLGVPAGPTGGAGYKTAAQLKPIINYCKGFSSFGGVMAWDASQAYANKPFLNDVKVTLKAAKTKREGHSKSEGKTKPKQSTFAKQSSKSWLEHRIPSEAPLHLSQPTLRKYGTNKQPPRIKSGPRFYPRKAKLPLHSCYKRHLLRKGGVFPSRTSTLLASYKYASDSRPSNDLSAFLSLRRRDTTYPPHGKMTTIGWAVPVGVFAALAIICFVFIWWWFPRAWNRGNRKEAEVLQEMSPEHREELRRKNREIIERFTRARAIERGEIVEEVPVAETEVQRGGKVGAGVREGEVVR</sequence>
<feature type="transmembrane region" description="Helical" evidence="12">
    <location>
        <begin position="475"/>
        <end position="497"/>
    </location>
</feature>
<evidence type="ECO:0000256" key="11">
    <source>
        <dbReference type="SAM" id="MobiDB-lite"/>
    </source>
</evidence>
<evidence type="ECO:0000256" key="8">
    <source>
        <dbReference type="ARBA" id="ARBA00023326"/>
    </source>
</evidence>